<comment type="caution">
    <text evidence="7">The sequence shown here is derived from an EMBL/GenBank/DDBJ whole genome shotgun (WGS) entry which is preliminary data.</text>
</comment>
<sequence length="252" mass="28145">MLFDVRAITAFWSSLSLTLLGQPLAPASSSSASLLKVQEDCISCSLILLTQFWDSHPAAGPDDSWTIHGLWPDYCNGSYPANCDPSRASLQPLQVLRDAGEVDLISYMNEFWVSNMGSTPNFWSHEWSKHGVCVSTLDPKCYSPSEYTPHRDLIDFFNTTTSLHARYNIYQALAKADILPTASKTYAVADIKAALKKEFGVNVALRCRSVYLQEAWIYHHTVGRATSPDSFIPIDGLAKDDRCPQNIRYMPK</sequence>
<feature type="active site" evidence="4">
    <location>
        <position position="68"/>
    </location>
</feature>
<dbReference type="AlphaFoldDB" id="A0AAN6JS89"/>
<dbReference type="EMBL" id="JAPDMZ010000168">
    <property type="protein sequence ID" value="KAK0547195.1"/>
    <property type="molecule type" value="Genomic_DNA"/>
</dbReference>
<dbReference type="PROSITE" id="PS00530">
    <property type="entry name" value="RNASE_T2_1"/>
    <property type="match status" value="1"/>
</dbReference>
<organism evidence="7 8">
    <name type="scientific">Tilletia horrida</name>
    <dbReference type="NCBI Taxonomy" id="155126"/>
    <lineage>
        <taxon>Eukaryota</taxon>
        <taxon>Fungi</taxon>
        <taxon>Dikarya</taxon>
        <taxon>Basidiomycota</taxon>
        <taxon>Ustilaginomycotina</taxon>
        <taxon>Exobasidiomycetes</taxon>
        <taxon>Tilletiales</taxon>
        <taxon>Tilletiaceae</taxon>
        <taxon>Tilletia</taxon>
    </lineage>
</organism>
<accession>A0AAN6JS89</accession>
<evidence type="ECO:0000256" key="5">
    <source>
        <dbReference type="RuleBase" id="RU004328"/>
    </source>
</evidence>
<comment type="similarity">
    <text evidence="1 5">Belongs to the RNase T2 family.</text>
</comment>
<dbReference type="InterPro" id="IPR036430">
    <property type="entry name" value="RNase_T2-like_sf"/>
</dbReference>
<keyword evidence="6" id="KW-0732">Signal</keyword>
<dbReference type="InterPro" id="IPR033130">
    <property type="entry name" value="RNase_T2_His_AS_2"/>
</dbReference>
<dbReference type="SUPFAM" id="SSF55895">
    <property type="entry name" value="Ribonuclease Rh-like"/>
    <property type="match status" value="1"/>
</dbReference>
<dbReference type="Pfam" id="PF00445">
    <property type="entry name" value="Ribonuclease_T2"/>
    <property type="match status" value="1"/>
</dbReference>
<evidence type="ECO:0000256" key="4">
    <source>
        <dbReference type="PIRSR" id="PIRSR633697-1"/>
    </source>
</evidence>
<dbReference type="InterPro" id="IPR001568">
    <property type="entry name" value="RNase_T2-like"/>
</dbReference>
<dbReference type="Proteomes" id="UP001176517">
    <property type="component" value="Unassembled WGS sequence"/>
</dbReference>
<dbReference type="GO" id="GO:0005576">
    <property type="term" value="C:extracellular region"/>
    <property type="evidence" value="ECO:0007669"/>
    <property type="project" value="TreeGrafter"/>
</dbReference>
<name>A0AAN6JS89_9BASI</name>
<evidence type="ECO:0000256" key="3">
    <source>
        <dbReference type="ARBA" id="ARBA00023157"/>
    </source>
</evidence>
<dbReference type="GO" id="GO:0033897">
    <property type="term" value="F:ribonuclease T2 activity"/>
    <property type="evidence" value="ECO:0007669"/>
    <property type="project" value="UniProtKB-EC"/>
</dbReference>
<feature type="signal peptide" evidence="6">
    <location>
        <begin position="1"/>
        <end position="18"/>
    </location>
</feature>
<evidence type="ECO:0000256" key="1">
    <source>
        <dbReference type="ARBA" id="ARBA00007469"/>
    </source>
</evidence>
<evidence type="ECO:0000313" key="7">
    <source>
        <dbReference type="EMBL" id="KAK0547195.1"/>
    </source>
</evidence>
<dbReference type="CDD" id="cd01061">
    <property type="entry name" value="RNase_T2_euk"/>
    <property type="match status" value="1"/>
</dbReference>
<dbReference type="GO" id="GO:0003723">
    <property type="term" value="F:RNA binding"/>
    <property type="evidence" value="ECO:0007669"/>
    <property type="project" value="InterPro"/>
</dbReference>
<dbReference type="GO" id="GO:0006401">
    <property type="term" value="P:RNA catabolic process"/>
    <property type="evidence" value="ECO:0007669"/>
    <property type="project" value="TreeGrafter"/>
</dbReference>
<evidence type="ECO:0000256" key="2">
    <source>
        <dbReference type="ARBA" id="ARBA00012571"/>
    </source>
</evidence>
<feature type="active site" evidence="4">
    <location>
        <position position="126"/>
    </location>
</feature>
<dbReference type="Gene3D" id="3.90.730.10">
    <property type="entry name" value="Ribonuclease T2-like"/>
    <property type="match status" value="1"/>
</dbReference>
<gene>
    <name evidence="7" type="primary">rny1</name>
    <name evidence="7" type="ORF">OC846_004950</name>
</gene>
<dbReference type="EC" id="4.6.1.19" evidence="2"/>
<keyword evidence="8" id="KW-1185">Reference proteome</keyword>
<feature type="active site" evidence="4">
    <location>
        <position position="130"/>
    </location>
</feature>
<dbReference type="PANTHER" id="PTHR11240">
    <property type="entry name" value="RIBONUCLEASE T2"/>
    <property type="match status" value="1"/>
</dbReference>
<dbReference type="InterPro" id="IPR033697">
    <property type="entry name" value="Ribonuclease_T2_eukaryotic"/>
</dbReference>
<keyword evidence="7" id="KW-0456">Lyase</keyword>
<dbReference type="PANTHER" id="PTHR11240:SF22">
    <property type="entry name" value="RIBONUCLEASE T2"/>
    <property type="match status" value="1"/>
</dbReference>
<keyword evidence="3" id="KW-1015">Disulfide bond</keyword>
<protein>
    <recommendedName>
        <fullName evidence="2">ribonuclease T2</fullName>
        <ecNumber evidence="2">4.6.1.19</ecNumber>
    </recommendedName>
</protein>
<evidence type="ECO:0000313" key="8">
    <source>
        <dbReference type="Proteomes" id="UP001176517"/>
    </source>
</evidence>
<reference evidence="7" key="1">
    <citation type="journal article" date="2023" name="PhytoFront">
        <title>Draft Genome Resources of Seven Strains of Tilletia horrida, Causal Agent of Kernel Smut of Rice.</title>
        <authorList>
            <person name="Khanal S."/>
            <person name="Antony Babu S."/>
            <person name="Zhou X.G."/>
        </authorList>
    </citation>
    <scope>NUCLEOTIDE SEQUENCE</scope>
    <source>
        <strain evidence="7">TX6</strain>
    </source>
</reference>
<dbReference type="InterPro" id="IPR018188">
    <property type="entry name" value="RNase_T2_His_AS_1"/>
</dbReference>
<proteinExistence type="inferred from homology"/>
<evidence type="ECO:0000256" key="6">
    <source>
        <dbReference type="SAM" id="SignalP"/>
    </source>
</evidence>
<dbReference type="PROSITE" id="PS00531">
    <property type="entry name" value="RNASE_T2_2"/>
    <property type="match status" value="1"/>
</dbReference>
<feature type="chain" id="PRO_5042884078" description="ribonuclease T2" evidence="6">
    <location>
        <begin position="19"/>
        <end position="252"/>
    </location>
</feature>